<accession>A0A0C7MWN9</accession>
<sequence length="844" mass="93941">MDSRMGLLVNSEDEHVSLLTQLQRLLEPRQMDATTSNTSSCDPLSKLLQQSAALSATCRKVLQKHTGVAQQQQLLRSVSDYSSVFTSWLEDHEVQHSYSTLLEQSVTLIFETNEAVLLRRFSPISEFTRLLLALVRRLQEMASMCMPPNKKVLSITRSFEERFLLQWNRVDSNSFRYDDVKPLTSLIHGHIGAPLVDAAKSTERGYFKLSAPVLEHHNRLVELFQLSTGELGIFIVSSGQLSPMSVDQVSQLVLVSRNLKSVQLGRTLLFPPLRQNDLQIVSTSSNGIELKANTENGVKLTLVALSPAQWNNNWRSYFEMMFREITSEVFMPSEPQVSSLSPSTESRHSLQNFRLKHKKLSSLRPNDNAGLGFNPMDTSPQPSKVVDGRNVSQLHKSKPLDGSLVSLVSSLHPLEDLDDFGCESLLRLDQDINMQGSPISHCEPRVSVENFKRINSESSVSKEEVSSGEYAEDGESIVSSVDDQKSEGPFDLSSEFHRPQLIKRKSSSLLSIFSSNKAKSSSKLSKGTPLDFPSGNSTASLLKLPRPQSPADETPITFRQDEFCSLPAEIDVNEGFQICNHSVKVSYWSSNRWESISSKSLSFKLHETTDGRVVSILCSATDNGLIKLCALVTPDWKVTRPAAQDVQLRIPSSSSLVSILPSGSTVISLRCQQIDKLMNTLHHCIRQNLPSRIRASNTSGTLSTTSSTFSGLDKSVTRSDTNSTGLSSIAQDIFSRYKDQTVSLLLLSNVKVRLHYRNGKAGWEIKDKGLLGLYSQELRGHVIGMKFDVIMGNAKKQEFVSKINDIKSIGRTGIALVHEESDYLVEFRNQIVANEVFRLISCLI</sequence>
<feature type="region of interest" description="Disordered" evidence="1">
    <location>
        <begin position="519"/>
        <end position="552"/>
    </location>
</feature>
<evidence type="ECO:0000313" key="3">
    <source>
        <dbReference type="Proteomes" id="UP000054304"/>
    </source>
</evidence>
<organism evidence="2 3">
    <name type="scientific">Lachancea lanzarotensis</name>
    <dbReference type="NCBI Taxonomy" id="1245769"/>
    <lineage>
        <taxon>Eukaryota</taxon>
        <taxon>Fungi</taxon>
        <taxon>Dikarya</taxon>
        <taxon>Ascomycota</taxon>
        <taxon>Saccharomycotina</taxon>
        <taxon>Saccharomycetes</taxon>
        <taxon>Saccharomycetales</taxon>
        <taxon>Saccharomycetaceae</taxon>
        <taxon>Lachancea</taxon>
    </lineage>
</organism>
<dbReference type="STRING" id="1245769.A0A0C7MWN9"/>
<name>A0A0C7MWN9_9SACH</name>
<gene>
    <name evidence="2" type="ORF">LALA0_S11e03730g</name>
</gene>
<dbReference type="HOGENOM" id="CLU_338632_0_0_1"/>
<dbReference type="Proteomes" id="UP000054304">
    <property type="component" value="Unassembled WGS sequence"/>
</dbReference>
<dbReference type="AlphaFoldDB" id="A0A0C7MWN9"/>
<evidence type="ECO:0000256" key="1">
    <source>
        <dbReference type="SAM" id="MobiDB-lite"/>
    </source>
</evidence>
<dbReference type="GeneID" id="34687971"/>
<dbReference type="OrthoDB" id="4035999at2759"/>
<protein>
    <submittedName>
        <fullName evidence="2">LALA0S11e03730g1_1</fullName>
    </submittedName>
</protein>
<feature type="compositionally biased region" description="Low complexity" evidence="1">
    <location>
        <begin position="698"/>
        <end position="712"/>
    </location>
</feature>
<reference evidence="2 3" key="1">
    <citation type="submission" date="2014-12" db="EMBL/GenBank/DDBJ databases">
        <authorList>
            <person name="Neuveglise Cecile"/>
        </authorList>
    </citation>
    <scope>NUCLEOTIDE SEQUENCE [LARGE SCALE GENOMIC DNA]</scope>
    <source>
        <strain evidence="2 3">CBS 12615</strain>
    </source>
</reference>
<dbReference type="RefSeq" id="XP_022630628.1">
    <property type="nucleotide sequence ID" value="XM_022775259.1"/>
</dbReference>
<keyword evidence="3" id="KW-1185">Reference proteome</keyword>
<feature type="compositionally biased region" description="Basic and acidic residues" evidence="1">
    <location>
        <begin position="482"/>
        <end position="493"/>
    </location>
</feature>
<dbReference type="EMBL" id="LN736370">
    <property type="protein sequence ID" value="CEP64421.1"/>
    <property type="molecule type" value="Genomic_DNA"/>
</dbReference>
<feature type="region of interest" description="Disordered" evidence="1">
    <location>
        <begin position="696"/>
        <end position="723"/>
    </location>
</feature>
<feature type="region of interest" description="Disordered" evidence="1">
    <location>
        <begin position="457"/>
        <end position="493"/>
    </location>
</feature>
<proteinExistence type="predicted"/>
<evidence type="ECO:0000313" key="2">
    <source>
        <dbReference type="EMBL" id="CEP64421.1"/>
    </source>
</evidence>